<comment type="caution">
    <text evidence="3">The sequence shown here is derived from an EMBL/GenBank/DDBJ whole genome shotgun (WGS) entry which is preliminary data.</text>
</comment>
<dbReference type="AlphaFoldDB" id="A0A8J5P6R9"/>
<evidence type="ECO:0000259" key="2">
    <source>
        <dbReference type="Pfam" id="PF20516"/>
    </source>
</evidence>
<evidence type="ECO:0000256" key="1">
    <source>
        <dbReference type="SAM" id="MobiDB-lite"/>
    </source>
</evidence>
<accession>A0A8J5P6R9</accession>
<dbReference type="Proteomes" id="UP000693942">
    <property type="component" value="Unassembled WGS sequence"/>
</dbReference>
<organism evidence="3 4">
    <name type="scientific">Fusarium oxysporum f. sp. raphani</name>
    <dbReference type="NCBI Taxonomy" id="96318"/>
    <lineage>
        <taxon>Eukaryota</taxon>
        <taxon>Fungi</taxon>
        <taxon>Dikarya</taxon>
        <taxon>Ascomycota</taxon>
        <taxon>Pezizomycotina</taxon>
        <taxon>Sordariomycetes</taxon>
        <taxon>Hypocreomycetidae</taxon>
        <taxon>Hypocreales</taxon>
        <taxon>Nectriaceae</taxon>
        <taxon>Fusarium</taxon>
        <taxon>Fusarium oxysporum species complex</taxon>
    </lineage>
</organism>
<evidence type="ECO:0000313" key="4">
    <source>
        <dbReference type="Proteomes" id="UP000693942"/>
    </source>
</evidence>
<feature type="region of interest" description="Disordered" evidence="1">
    <location>
        <begin position="18"/>
        <end position="122"/>
    </location>
</feature>
<dbReference type="Pfam" id="PF20516">
    <property type="entry name" value="PDDEXK_12"/>
    <property type="match status" value="1"/>
</dbReference>
<feature type="compositionally biased region" description="Basic and acidic residues" evidence="1">
    <location>
        <begin position="67"/>
        <end position="77"/>
    </location>
</feature>
<name>A0A8J5P6R9_FUSOX</name>
<proteinExistence type="predicted"/>
<reference evidence="3" key="1">
    <citation type="submission" date="2021-04" db="EMBL/GenBank/DDBJ databases">
        <title>First draft genome resource for Brassicaceae pathogens Fusarium oxysporum f. sp. raphani and Fusarium oxysporum f. sp. rapae.</title>
        <authorList>
            <person name="Asai S."/>
        </authorList>
    </citation>
    <scope>NUCLEOTIDE SEQUENCE</scope>
    <source>
        <strain evidence="3">Tf1262</strain>
    </source>
</reference>
<feature type="domain" description="PD-(D/E)XK nuclease-like" evidence="2">
    <location>
        <begin position="204"/>
        <end position="468"/>
    </location>
</feature>
<protein>
    <recommendedName>
        <fullName evidence="2">PD-(D/E)XK nuclease-like domain-containing protein</fullName>
    </recommendedName>
</protein>
<sequence>MAESIAFDQFIYHWLSTIENSSPTEPSPSRRLISKDGAIEPIPYKPRAKRPISPPMTDDNGSPSKRSRQELDNDRTPRGPFAHRPPDAESVSSSGLSDANSELRYKRSRTARSGNSSPTKKGISAMRIDGLITHLSFEGSEEVPDLLNNMWRNIGGDSVGLGIITPEDKVEFETRARAGGKYKQLFTKALNPIPMFVNPVDSSGTRKGLGRLPPLDALLEILEKAERCQEDTHSEAGWNCAVHYPLMELALKYANINSHFCANNVCQQDTANDIANDTADPEILIDVVNATTAQISPLYALNSQAIQHRKRVDFCLVIKPIKKTTTAHYISGLAQTSSTGSINHTEFTPLRPCPISVSIETKLTGEEWQTAMEQQTVWLAAHWNRLDSLIENSKAARDELCFLPAIIVQGHDWTFLAATKGEIMNQRGDRETLIWNKVTFGSTTGLKGICQIIKVLQRLAVWSEKTYWPWFKRHAMKNFQEKQNQV</sequence>
<evidence type="ECO:0000313" key="3">
    <source>
        <dbReference type="EMBL" id="KAG7413277.1"/>
    </source>
</evidence>
<feature type="compositionally biased region" description="Polar residues" evidence="1">
    <location>
        <begin position="90"/>
        <end position="100"/>
    </location>
</feature>
<gene>
    <name evidence="3" type="ORF">Forpi1262_v016965</name>
</gene>
<dbReference type="InterPro" id="IPR046797">
    <property type="entry name" value="PDDEXK_12"/>
</dbReference>
<dbReference type="EMBL" id="JAELUR010000022">
    <property type="protein sequence ID" value="KAG7413277.1"/>
    <property type="molecule type" value="Genomic_DNA"/>
</dbReference>